<proteinExistence type="predicted"/>
<organism evidence="1 2">
    <name type="scientific">Ligilactobacillus equi DSM 15833 = JCM 10991</name>
    <dbReference type="NCBI Taxonomy" id="1423740"/>
    <lineage>
        <taxon>Bacteria</taxon>
        <taxon>Bacillati</taxon>
        <taxon>Bacillota</taxon>
        <taxon>Bacilli</taxon>
        <taxon>Lactobacillales</taxon>
        <taxon>Lactobacillaceae</taxon>
        <taxon>Ligilactobacillus</taxon>
    </lineage>
</organism>
<dbReference type="InterPro" id="IPR036249">
    <property type="entry name" value="Thioredoxin-like_sf"/>
</dbReference>
<dbReference type="Proteomes" id="UP000051048">
    <property type="component" value="Unassembled WGS sequence"/>
</dbReference>
<evidence type="ECO:0008006" key="3">
    <source>
        <dbReference type="Google" id="ProtNLM"/>
    </source>
</evidence>
<dbReference type="EMBL" id="AZFH01000120">
    <property type="protein sequence ID" value="KRL79211.1"/>
    <property type="molecule type" value="Genomic_DNA"/>
</dbReference>
<gene>
    <name evidence="1" type="ORF">FC36_GL000864</name>
</gene>
<dbReference type="AlphaFoldDB" id="A0A0R1TPJ0"/>
<dbReference type="SUPFAM" id="SSF52833">
    <property type="entry name" value="Thioredoxin-like"/>
    <property type="match status" value="1"/>
</dbReference>
<reference evidence="1 2" key="1">
    <citation type="journal article" date="2015" name="Genome Announc.">
        <title>Expanding the biotechnology potential of lactobacilli through comparative genomics of 213 strains and associated genera.</title>
        <authorList>
            <person name="Sun Z."/>
            <person name="Harris H.M."/>
            <person name="McCann A."/>
            <person name="Guo C."/>
            <person name="Argimon S."/>
            <person name="Zhang W."/>
            <person name="Yang X."/>
            <person name="Jeffery I.B."/>
            <person name="Cooney J.C."/>
            <person name="Kagawa T.F."/>
            <person name="Liu W."/>
            <person name="Song Y."/>
            <person name="Salvetti E."/>
            <person name="Wrobel A."/>
            <person name="Rasinkangas P."/>
            <person name="Parkhill J."/>
            <person name="Rea M.C."/>
            <person name="O'Sullivan O."/>
            <person name="Ritari J."/>
            <person name="Douillard F.P."/>
            <person name="Paul Ross R."/>
            <person name="Yang R."/>
            <person name="Briner A.E."/>
            <person name="Felis G.E."/>
            <person name="de Vos W.M."/>
            <person name="Barrangou R."/>
            <person name="Klaenhammer T.R."/>
            <person name="Caufield P.W."/>
            <person name="Cui Y."/>
            <person name="Zhang H."/>
            <person name="O'Toole P.W."/>
        </authorList>
    </citation>
    <scope>NUCLEOTIDE SEQUENCE [LARGE SCALE GENOMIC DNA]</scope>
    <source>
        <strain evidence="1 2">DSM 15833</strain>
    </source>
</reference>
<dbReference type="Gene3D" id="3.40.30.10">
    <property type="entry name" value="Glutaredoxin"/>
    <property type="match status" value="1"/>
</dbReference>
<sequence length="168" mass="19248">MIVGGLVVLGFGVGILFGHDEASIFDNTSNPVEAFSKYDKLNTNFADAKKQLANAMKNHQQVTFVFEKTGCKDCKKWEGKITHEFYKYKSMKNNHTRYIMVDVSKMSKSDLRWLTANFPMTIVYPHLYTPTVVNLDAVNGNWEYREAFIEHGSYKELQEVFSQGADLQ</sequence>
<protein>
    <recommendedName>
        <fullName evidence="3">Thioredoxin domain-containing protein</fullName>
    </recommendedName>
</protein>
<dbReference type="STRING" id="1423740.FC36_GL000864"/>
<evidence type="ECO:0000313" key="1">
    <source>
        <dbReference type="EMBL" id="KRL79211.1"/>
    </source>
</evidence>
<name>A0A0R1TPJ0_9LACO</name>
<evidence type="ECO:0000313" key="2">
    <source>
        <dbReference type="Proteomes" id="UP000051048"/>
    </source>
</evidence>
<comment type="caution">
    <text evidence="1">The sequence shown here is derived from an EMBL/GenBank/DDBJ whole genome shotgun (WGS) entry which is preliminary data.</text>
</comment>
<dbReference type="PATRIC" id="fig|1423740.3.peg.917"/>
<accession>A0A0R1TPJ0</accession>